<name>A0A9D4C6Q5_DREPO</name>
<evidence type="ECO:0000313" key="1">
    <source>
        <dbReference type="EMBL" id="KAH3718478.1"/>
    </source>
</evidence>
<protein>
    <recommendedName>
        <fullName evidence="3">Endonuclease/exonuclease/phosphatase domain-containing protein</fullName>
    </recommendedName>
</protein>
<dbReference type="PANTHER" id="PTHR33395:SF22">
    <property type="entry name" value="REVERSE TRANSCRIPTASE DOMAIN-CONTAINING PROTEIN"/>
    <property type="match status" value="1"/>
</dbReference>
<evidence type="ECO:0000313" key="2">
    <source>
        <dbReference type="Proteomes" id="UP000828390"/>
    </source>
</evidence>
<dbReference type="PANTHER" id="PTHR33395">
    <property type="entry name" value="TRANSCRIPTASE, PUTATIVE-RELATED-RELATED"/>
    <property type="match status" value="1"/>
</dbReference>
<sequence length="188" mass="21151">MAIIGDFNCQDKDWGRPGQRLKADVTYISRQHGDLITDSEGKAEIFVNQFQSVFTMDDINQQTPQLTRRVNDNIHPLHQLLSPRCNTSHYGHLPKHRRDANIAPIFTNGVCHYSPDNYRPVSLTCVLSELLEHIIYVTSDTAPKAAGKPHTKRSSVLNRSMGQGNIEKLERINVLVQGMAVVAAWHAI</sequence>
<dbReference type="EMBL" id="JAIWYP010000013">
    <property type="protein sequence ID" value="KAH3718478.1"/>
    <property type="molecule type" value="Genomic_DNA"/>
</dbReference>
<dbReference type="Proteomes" id="UP000828390">
    <property type="component" value="Unassembled WGS sequence"/>
</dbReference>
<accession>A0A9D4C6Q5</accession>
<organism evidence="1 2">
    <name type="scientific">Dreissena polymorpha</name>
    <name type="common">Zebra mussel</name>
    <name type="synonym">Mytilus polymorpha</name>
    <dbReference type="NCBI Taxonomy" id="45954"/>
    <lineage>
        <taxon>Eukaryota</taxon>
        <taxon>Metazoa</taxon>
        <taxon>Spiralia</taxon>
        <taxon>Lophotrochozoa</taxon>
        <taxon>Mollusca</taxon>
        <taxon>Bivalvia</taxon>
        <taxon>Autobranchia</taxon>
        <taxon>Heteroconchia</taxon>
        <taxon>Euheterodonta</taxon>
        <taxon>Imparidentia</taxon>
        <taxon>Neoheterodontei</taxon>
        <taxon>Myida</taxon>
        <taxon>Dreissenoidea</taxon>
        <taxon>Dreissenidae</taxon>
        <taxon>Dreissena</taxon>
    </lineage>
</organism>
<reference evidence="1" key="1">
    <citation type="journal article" date="2019" name="bioRxiv">
        <title>The Genome of the Zebra Mussel, Dreissena polymorpha: A Resource for Invasive Species Research.</title>
        <authorList>
            <person name="McCartney M.A."/>
            <person name="Auch B."/>
            <person name="Kono T."/>
            <person name="Mallez S."/>
            <person name="Zhang Y."/>
            <person name="Obille A."/>
            <person name="Becker A."/>
            <person name="Abrahante J.E."/>
            <person name="Garbe J."/>
            <person name="Badalamenti J.P."/>
            <person name="Herman A."/>
            <person name="Mangelson H."/>
            <person name="Liachko I."/>
            <person name="Sullivan S."/>
            <person name="Sone E.D."/>
            <person name="Koren S."/>
            <person name="Silverstein K.A.T."/>
            <person name="Beckman K.B."/>
            <person name="Gohl D.M."/>
        </authorList>
    </citation>
    <scope>NUCLEOTIDE SEQUENCE</scope>
    <source>
        <strain evidence="1">Duluth1</strain>
        <tissue evidence="1">Whole animal</tissue>
    </source>
</reference>
<comment type="caution">
    <text evidence="1">The sequence shown here is derived from an EMBL/GenBank/DDBJ whole genome shotgun (WGS) entry which is preliminary data.</text>
</comment>
<reference evidence="1" key="2">
    <citation type="submission" date="2020-11" db="EMBL/GenBank/DDBJ databases">
        <authorList>
            <person name="McCartney M.A."/>
            <person name="Auch B."/>
            <person name="Kono T."/>
            <person name="Mallez S."/>
            <person name="Becker A."/>
            <person name="Gohl D.M."/>
            <person name="Silverstein K.A.T."/>
            <person name="Koren S."/>
            <person name="Bechman K.B."/>
            <person name="Herman A."/>
            <person name="Abrahante J.E."/>
            <person name="Garbe J."/>
        </authorList>
    </citation>
    <scope>NUCLEOTIDE SEQUENCE</scope>
    <source>
        <strain evidence="1">Duluth1</strain>
        <tissue evidence="1">Whole animal</tissue>
    </source>
</reference>
<gene>
    <name evidence="1" type="ORF">DPMN_061282</name>
</gene>
<proteinExistence type="predicted"/>
<keyword evidence="2" id="KW-1185">Reference proteome</keyword>
<dbReference type="AlphaFoldDB" id="A0A9D4C6Q5"/>
<evidence type="ECO:0008006" key="3">
    <source>
        <dbReference type="Google" id="ProtNLM"/>
    </source>
</evidence>